<evidence type="ECO:0000256" key="2">
    <source>
        <dbReference type="ARBA" id="ARBA00022692"/>
    </source>
</evidence>
<gene>
    <name evidence="7" type="primary">I1RZZ3</name>
</gene>
<feature type="transmembrane region" description="Helical" evidence="6">
    <location>
        <begin position="82"/>
        <end position="100"/>
    </location>
</feature>
<evidence type="ECO:0000256" key="5">
    <source>
        <dbReference type="SAM" id="MobiDB-lite"/>
    </source>
</evidence>
<keyword evidence="4 6" id="KW-0472">Membrane</keyword>
<feature type="transmembrane region" description="Helical" evidence="6">
    <location>
        <begin position="216"/>
        <end position="237"/>
    </location>
</feature>
<dbReference type="InterPro" id="IPR036259">
    <property type="entry name" value="MFS_trans_sf"/>
</dbReference>
<dbReference type="SUPFAM" id="SSF103473">
    <property type="entry name" value="MFS general substrate transporter"/>
    <property type="match status" value="1"/>
</dbReference>
<evidence type="ECO:0000256" key="1">
    <source>
        <dbReference type="ARBA" id="ARBA00004141"/>
    </source>
</evidence>
<keyword evidence="3 6" id="KW-1133">Transmembrane helix</keyword>
<dbReference type="PANTHER" id="PTHR23501">
    <property type="entry name" value="MAJOR FACILITATOR SUPERFAMILY"/>
    <property type="match status" value="1"/>
</dbReference>
<dbReference type="GO" id="GO:0005886">
    <property type="term" value="C:plasma membrane"/>
    <property type="evidence" value="ECO:0007669"/>
    <property type="project" value="TreeGrafter"/>
</dbReference>
<evidence type="ECO:0000256" key="6">
    <source>
        <dbReference type="SAM" id="Phobius"/>
    </source>
</evidence>
<dbReference type="PANTHER" id="PTHR23501:SF87">
    <property type="entry name" value="SIDEROPHORE IRON TRANSPORTER 2"/>
    <property type="match status" value="1"/>
</dbReference>
<dbReference type="GO" id="GO:0022857">
    <property type="term" value="F:transmembrane transporter activity"/>
    <property type="evidence" value="ECO:0007669"/>
    <property type="project" value="TreeGrafter"/>
</dbReference>
<evidence type="ECO:0000256" key="4">
    <source>
        <dbReference type="ARBA" id="ARBA00023136"/>
    </source>
</evidence>
<feature type="transmembrane region" description="Helical" evidence="6">
    <location>
        <begin position="187"/>
        <end position="204"/>
    </location>
</feature>
<dbReference type="Gene3D" id="1.20.1250.20">
    <property type="entry name" value="MFS general substrate transporter like domains"/>
    <property type="match status" value="1"/>
</dbReference>
<feature type="transmembrane region" description="Helical" evidence="6">
    <location>
        <begin position="249"/>
        <end position="273"/>
    </location>
</feature>
<dbReference type="AlphaFoldDB" id="A0A5K1K3U3"/>
<feature type="region of interest" description="Disordered" evidence="5">
    <location>
        <begin position="370"/>
        <end position="394"/>
    </location>
</feature>
<dbReference type="EMBL" id="LR728335">
    <property type="protein sequence ID" value="VWP00289.1"/>
    <property type="molecule type" value="Genomic_DNA"/>
</dbReference>
<sequence length="394" mass="43225">MAPLILTLFWGERQAKKQGLVGPSHPHDDLVHHAKAKWMERAWLFAEQLDLVGLALLGAAVALILLPMTLAQRAKDSWSNPSMIAMFVLGWILLPVFALWDMRYAKRPVIARRFLSNRTVVCVAFIGFFDFLSFFLTFMYLPSFVLVTKPWSMTNVFYFGQAQTVGLTIFGILGGVIMRFTRRYKPLLVIGLCIRLLGVTLMIHSRGTNSSDAELVLTQVLQGLGGGFAAVCSGVGAQASVLHADVAMVIAIVLLWTEIGAGVGGSLAGAIWAGTMPAKLREHLPGLSQADRDVLFGNITAIRERPMDDPVRVGVISAYSDTMKVMLVLATVLSVVPLVLSAFMPNWYLGDQQNAVEEADLLGRRSQRTSLALERASEDEEDGRSRESCEEGEE</sequence>
<proteinExistence type="predicted"/>
<evidence type="ECO:0000313" key="7">
    <source>
        <dbReference type="EMBL" id="VWP00289.1"/>
    </source>
</evidence>
<name>A0A5K1K3U3_9APHY</name>
<comment type="subcellular location">
    <subcellularLocation>
        <location evidence="1">Membrane</location>
        <topology evidence="1">Multi-pass membrane protein</topology>
    </subcellularLocation>
</comment>
<feature type="transmembrane region" description="Helical" evidence="6">
    <location>
        <begin position="161"/>
        <end position="180"/>
    </location>
</feature>
<feature type="transmembrane region" description="Helical" evidence="6">
    <location>
        <begin position="49"/>
        <end position="70"/>
    </location>
</feature>
<protein>
    <submittedName>
        <fullName evidence="7">Uncharacterized protein</fullName>
    </submittedName>
</protein>
<feature type="compositionally biased region" description="Basic and acidic residues" evidence="5">
    <location>
        <begin position="383"/>
        <end position="394"/>
    </location>
</feature>
<accession>A0A5K1K3U3</accession>
<feature type="transmembrane region" description="Helical" evidence="6">
    <location>
        <begin position="120"/>
        <end position="141"/>
    </location>
</feature>
<keyword evidence="2 6" id="KW-0812">Transmembrane</keyword>
<reference evidence="7" key="1">
    <citation type="submission" date="2019-10" db="EMBL/GenBank/DDBJ databases">
        <authorList>
            <person name="Nor Muhammad N."/>
        </authorList>
    </citation>
    <scope>NUCLEOTIDE SEQUENCE</scope>
</reference>
<organism evidence="7">
    <name type="scientific">Ganoderma boninense</name>
    <dbReference type="NCBI Taxonomy" id="34458"/>
    <lineage>
        <taxon>Eukaryota</taxon>
        <taxon>Fungi</taxon>
        <taxon>Dikarya</taxon>
        <taxon>Basidiomycota</taxon>
        <taxon>Agaricomycotina</taxon>
        <taxon>Agaricomycetes</taxon>
        <taxon>Polyporales</taxon>
        <taxon>Polyporaceae</taxon>
        <taxon>Ganoderma</taxon>
    </lineage>
</organism>
<feature type="transmembrane region" description="Helical" evidence="6">
    <location>
        <begin position="325"/>
        <end position="344"/>
    </location>
</feature>
<evidence type="ECO:0000256" key="3">
    <source>
        <dbReference type="ARBA" id="ARBA00022989"/>
    </source>
</evidence>